<reference evidence="2 3" key="2">
    <citation type="submission" date="2024-07" db="EMBL/GenBank/DDBJ databases">
        <authorList>
            <person name="Akdeniz Z."/>
        </authorList>
    </citation>
    <scope>NUCLEOTIDE SEQUENCE [LARGE SCALE GENOMIC DNA]</scope>
</reference>
<gene>
    <name evidence="2" type="ORF">HINF_LOCUS22561</name>
    <name evidence="1" type="ORF">HINF_LOCUS27017</name>
</gene>
<reference evidence="1" key="1">
    <citation type="submission" date="2023-06" db="EMBL/GenBank/DDBJ databases">
        <authorList>
            <person name="Kurt Z."/>
        </authorList>
    </citation>
    <scope>NUCLEOTIDE SEQUENCE</scope>
</reference>
<proteinExistence type="predicted"/>
<keyword evidence="3" id="KW-1185">Reference proteome</keyword>
<evidence type="ECO:0000313" key="2">
    <source>
        <dbReference type="EMBL" id="CAL6011183.1"/>
    </source>
</evidence>
<dbReference type="AlphaFoldDB" id="A0AA86U699"/>
<evidence type="ECO:0000313" key="3">
    <source>
        <dbReference type="Proteomes" id="UP001642409"/>
    </source>
</evidence>
<dbReference type="EMBL" id="CATOUU010000664">
    <property type="protein sequence ID" value="CAI9939372.1"/>
    <property type="molecule type" value="Genomic_DNA"/>
</dbReference>
<sequence>MKEAIVSLAQILRLIKQYGTVFIVAVGSYMCENYFSVLRYLSHGNNSASKAEEIIINKEVLDYCCYQTGQDITGAKKSRSKTLVVHRSRILNQEELQYIDKISWAMIRMIDEDSCTDDDVRKLPGRDLKNMICEFVSNTFNEKIMKENFWHSNEDKLVYDQNNRNITGQGRTALIIQNSGKKDLE</sequence>
<dbReference type="EMBL" id="CAXDID020000063">
    <property type="protein sequence ID" value="CAL6011183.1"/>
    <property type="molecule type" value="Genomic_DNA"/>
</dbReference>
<dbReference type="Proteomes" id="UP001642409">
    <property type="component" value="Unassembled WGS sequence"/>
</dbReference>
<accession>A0AA86U699</accession>
<evidence type="ECO:0000313" key="1">
    <source>
        <dbReference type="EMBL" id="CAI9939372.1"/>
    </source>
</evidence>
<protein>
    <submittedName>
        <fullName evidence="1">Uncharacterized protein</fullName>
    </submittedName>
</protein>
<comment type="caution">
    <text evidence="1">The sequence shown here is derived from an EMBL/GenBank/DDBJ whole genome shotgun (WGS) entry which is preliminary data.</text>
</comment>
<name>A0AA86U699_9EUKA</name>
<organism evidence="1">
    <name type="scientific">Hexamita inflata</name>
    <dbReference type="NCBI Taxonomy" id="28002"/>
    <lineage>
        <taxon>Eukaryota</taxon>
        <taxon>Metamonada</taxon>
        <taxon>Diplomonadida</taxon>
        <taxon>Hexamitidae</taxon>
        <taxon>Hexamitinae</taxon>
        <taxon>Hexamita</taxon>
    </lineage>
</organism>